<name>A0ABQ9S846_9PEZI</name>
<comment type="caution">
    <text evidence="2">The sequence shown here is derived from an EMBL/GenBank/DDBJ whole genome shotgun (WGS) entry which is preliminary data.</text>
</comment>
<dbReference type="RefSeq" id="XP_060344446.1">
    <property type="nucleotide sequence ID" value="XM_060496913.1"/>
</dbReference>
<dbReference type="GeneID" id="85380812"/>
<dbReference type="EMBL" id="MOPA01000011">
    <property type="protein sequence ID" value="KAK1528100.1"/>
    <property type="molecule type" value="Genomic_DNA"/>
</dbReference>
<evidence type="ECO:0000256" key="1">
    <source>
        <dbReference type="SAM" id="SignalP"/>
    </source>
</evidence>
<keyword evidence="1" id="KW-0732">Signal</keyword>
<proteinExistence type="predicted"/>
<protein>
    <recommendedName>
        <fullName evidence="4">Secreted protein</fullName>
    </recommendedName>
</protein>
<evidence type="ECO:0008006" key="4">
    <source>
        <dbReference type="Google" id="ProtNLM"/>
    </source>
</evidence>
<keyword evidence="3" id="KW-1185">Reference proteome</keyword>
<feature type="chain" id="PRO_5047206375" description="Secreted protein" evidence="1">
    <location>
        <begin position="22"/>
        <end position="248"/>
    </location>
</feature>
<organism evidence="2 3">
    <name type="scientific">Colletotrichum paranaense</name>
    <dbReference type="NCBI Taxonomy" id="1914294"/>
    <lineage>
        <taxon>Eukaryota</taxon>
        <taxon>Fungi</taxon>
        <taxon>Dikarya</taxon>
        <taxon>Ascomycota</taxon>
        <taxon>Pezizomycotina</taxon>
        <taxon>Sordariomycetes</taxon>
        <taxon>Hypocreomycetidae</taxon>
        <taxon>Glomerellales</taxon>
        <taxon>Glomerellaceae</taxon>
        <taxon>Colletotrichum</taxon>
        <taxon>Colletotrichum acutatum species complex</taxon>
    </lineage>
</organism>
<sequence length="248" mass="26976">MAISWLASLSTQLLLPSPSLSVHIAVWLLSTQLFTNPTYLSICILDGFPLPHVASAVSCSLSLPFKHQTLVPSPYARVSFPSVSLSPSSAVASTPPGLAAVSTIVSPVVSRSLSVSLSFPLLGFNFPSTSCWSWLLTHLRPPCGPRRPIRSEALTFAAKYGKVARNRHFLQAISKPIRPSACCSVTLLSLSASPRCLCFWYLALVHPQSRTLCPVPSEGTEYGTLLSTLPVLWRSMCEYRYTSNTYDC</sequence>
<dbReference type="Proteomes" id="UP001241169">
    <property type="component" value="Unassembled WGS sequence"/>
</dbReference>
<reference evidence="2 3" key="1">
    <citation type="submission" date="2016-10" db="EMBL/GenBank/DDBJ databases">
        <title>The genome sequence of Colletotrichum fioriniae PJ7.</title>
        <authorList>
            <person name="Baroncelli R."/>
        </authorList>
    </citation>
    <scope>NUCLEOTIDE SEQUENCE [LARGE SCALE GENOMIC DNA]</scope>
    <source>
        <strain evidence="2 3">IMI 384185</strain>
    </source>
</reference>
<gene>
    <name evidence="2" type="ORF">CPAR01_12658</name>
</gene>
<accession>A0ABQ9S846</accession>
<evidence type="ECO:0000313" key="2">
    <source>
        <dbReference type="EMBL" id="KAK1528100.1"/>
    </source>
</evidence>
<evidence type="ECO:0000313" key="3">
    <source>
        <dbReference type="Proteomes" id="UP001241169"/>
    </source>
</evidence>
<feature type="signal peptide" evidence="1">
    <location>
        <begin position="1"/>
        <end position="21"/>
    </location>
</feature>